<dbReference type="InterPro" id="IPR031982">
    <property type="entry name" value="PilE-like"/>
</dbReference>
<dbReference type="Pfam" id="PF07963">
    <property type="entry name" value="N_methyl"/>
    <property type="match status" value="1"/>
</dbReference>
<dbReference type="Proteomes" id="UP000198654">
    <property type="component" value="Unassembled WGS sequence"/>
</dbReference>
<dbReference type="PROSITE" id="PS00409">
    <property type="entry name" value="PROKAR_NTER_METHYL"/>
    <property type="match status" value="1"/>
</dbReference>
<keyword evidence="2" id="KW-0488">Methylation</keyword>
<name>A0A1G9QKR8_9GAMM</name>
<keyword evidence="4 6" id="KW-1133">Transmembrane helix</keyword>
<proteinExistence type="predicted"/>
<dbReference type="SUPFAM" id="SSF54523">
    <property type="entry name" value="Pili subunits"/>
    <property type="match status" value="1"/>
</dbReference>
<dbReference type="STRING" id="119000.SAMN05661010_03382"/>
<evidence type="ECO:0000256" key="2">
    <source>
        <dbReference type="ARBA" id="ARBA00022481"/>
    </source>
</evidence>
<dbReference type="NCBIfam" id="TIGR02532">
    <property type="entry name" value="IV_pilin_GFxxxE"/>
    <property type="match status" value="1"/>
</dbReference>
<dbReference type="GO" id="GO:0016020">
    <property type="term" value="C:membrane"/>
    <property type="evidence" value="ECO:0007669"/>
    <property type="project" value="UniProtKB-SubCell"/>
</dbReference>
<dbReference type="RefSeq" id="WP_089730451.1">
    <property type="nucleotide sequence ID" value="NZ_FNGI01000012.1"/>
</dbReference>
<dbReference type="OrthoDB" id="5296638at2"/>
<accession>A0A1G9QKR8</accession>
<organism evidence="7 8">
    <name type="scientific">Modicisalibacter muralis</name>
    <dbReference type="NCBI Taxonomy" id="119000"/>
    <lineage>
        <taxon>Bacteria</taxon>
        <taxon>Pseudomonadati</taxon>
        <taxon>Pseudomonadota</taxon>
        <taxon>Gammaproteobacteria</taxon>
        <taxon>Oceanospirillales</taxon>
        <taxon>Halomonadaceae</taxon>
        <taxon>Modicisalibacter</taxon>
    </lineage>
</organism>
<keyword evidence="5 6" id="KW-0472">Membrane</keyword>
<reference evidence="7 8" key="1">
    <citation type="submission" date="2016-10" db="EMBL/GenBank/DDBJ databases">
        <authorList>
            <person name="de Groot N.N."/>
        </authorList>
    </citation>
    <scope>NUCLEOTIDE SEQUENCE [LARGE SCALE GENOMIC DNA]</scope>
    <source>
        <strain evidence="7 8">DSM 14789</strain>
    </source>
</reference>
<keyword evidence="3 6" id="KW-0812">Transmembrane</keyword>
<evidence type="ECO:0000313" key="7">
    <source>
        <dbReference type="EMBL" id="SDM11592.1"/>
    </source>
</evidence>
<gene>
    <name evidence="7" type="ORF">SAMN05661010_03382</name>
</gene>
<keyword evidence="8" id="KW-1185">Reference proteome</keyword>
<evidence type="ECO:0000256" key="3">
    <source>
        <dbReference type="ARBA" id="ARBA00022692"/>
    </source>
</evidence>
<dbReference type="Gene3D" id="3.30.700.10">
    <property type="entry name" value="Glycoprotein, Type 4 Pilin"/>
    <property type="match status" value="1"/>
</dbReference>
<evidence type="ECO:0000313" key="8">
    <source>
        <dbReference type="Proteomes" id="UP000198654"/>
    </source>
</evidence>
<dbReference type="GO" id="GO:0015627">
    <property type="term" value="C:type II protein secretion system complex"/>
    <property type="evidence" value="ECO:0007669"/>
    <property type="project" value="InterPro"/>
</dbReference>
<dbReference type="Pfam" id="PF16732">
    <property type="entry name" value="ComP_DUS"/>
    <property type="match status" value="1"/>
</dbReference>
<dbReference type="PRINTS" id="PR00885">
    <property type="entry name" value="BCTERIALGSPH"/>
</dbReference>
<sequence>MHRQRGFTLIELLLAMVIIGILAAIAIPAYQGYVERSYRADAQAELLEIAQRLERRYSQTFSYANAGGSASSAVQVGRVPEGGDARYLIILTMANSGSSYTLNAAPQGTQQSDECGTLTLNQNGSRSAGIVEEDAEGERVVVTVNECW</sequence>
<evidence type="ECO:0000256" key="1">
    <source>
        <dbReference type="ARBA" id="ARBA00004167"/>
    </source>
</evidence>
<dbReference type="GO" id="GO:0015628">
    <property type="term" value="P:protein secretion by the type II secretion system"/>
    <property type="evidence" value="ECO:0007669"/>
    <property type="project" value="InterPro"/>
</dbReference>
<protein>
    <submittedName>
        <fullName evidence="7">Type IV pilus assembly protein PilE</fullName>
    </submittedName>
</protein>
<dbReference type="GO" id="GO:0043683">
    <property type="term" value="P:type IV pilus assembly"/>
    <property type="evidence" value="ECO:0007669"/>
    <property type="project" value="InterPro"/>
</dbReference>
<dbReference type="PANTHER" id="PTHR30093">
    <property type="entry name" value="GENERAL SECRETION PATHWAY PROTEIN G"/>
    <property type="match status" value="1"/>
</dbReference>
<dbReference type="InterPro" id="IPR045584">
    <property type="entry name" value="Pilin-like"/>
</dbReference>
<evidence type="ECO:0000256" key="5">
    <source>
        <dbReference type="ARBA" id="ARBA00023136"/>
    </source>
</evidence>
<dbReference type="InterPro" id="IPR002416">
    <property type="entry name" value="T2SS_protein-GspH"/>
</dbReference>
<feature type="transmembrane region" description="Helical" evidence="6">
    <location>
        <begin position="12"/>
        <end position="30"/>
    </location>
</feature>
<dbReference type="InterPro" id="IPR012902">
    <property type="entry name" value="N_methyl_site"/>
</dbReference>
<dbReference type="EMBL" id="FNGI01000012">
    <property type="protein sequence ID" value="SDM11592.1"/>
    <property type="molecule type" value="Genomic_DNA"/>
</dbReference>
<dbReference type="AlphaFoldDB" id="A0A1G9QKR8"/>
<evidence type="ECO:0000256" key="6">
    <source>
        <dbReference type="SAM" id="Phobius"/>
    </source>
</evidence>
<evidence type="ECO:0000256" key="4">
    <source>
        <dbReference type="ARBA" id="ARBA00022989"/>
    </source>
</evidence>
<comment type="subcellular location">
    <subcellularLocation>
        <location evidence="1">Membrane</location>
        <topology evidence="1">Single-pass membrane protein</topology>
    </subcellularLocation>
</comment>
<dbReference type="PANTHER" id="PTHR30093:SF47">
    <property type="entry name" value="TYPE IV PILUS NON-CORE MINOR PILIN PILE"/>
    <property type="match status" value="1"/>
</dbReference>